<sequence length="75" mass="8793">MCTKTGFVFICRKCFLIINTDWKDEICTKAVEADGKMGGCKLPINVYKKDVNSICDPCQEKEQDRRWKERSERNK</sequence>
<dbReference type="Proteomes" id="UP000554235">
    <property type="component" value="Unassembled WGS sequence"/>
</dbReference>
<dbReference type="EMBL" id="JAADYS010001028">
    <property type="protein sequence ID" value="KAF4465469.1"/>
    <property type="molecule type" value="Genomic_DNA"/>
</dbReference>
<name>A0A8H4LCI5_9HYPO</name>
<evidence type="ECO:0000313" key="1">
    <source>
        <dbReference type="EMBL" id="KAF4465469.1"/>
    </source>
</evidence>
<gene>
    <name evidence="1" type="ORF">FALBO_7690</name>
</gene>
<proteinExistence type="predicted"/>
<accession>A0A8H4LCI5</accession>
<protein>
    <submittedName>
        <fullName evidence="1">Uncharacterized protein</fullName>
    </submittedName>
</protein>
<keyword evidence="2" id="KW-1185">Reference proteome</keyword>
<dbReference type="AlphaFoldDB" id="A0A8H4LCI5"/>
<comment type="caution">
    <text evidence="1">The sequence shown here is derived from an EMBL/GenBank/DDBJ whole genome shotgun (WGS) entry which is preliminary data.</text>
</comment>
<evidence type="ECO:0000313" key="2">
    <source>
        <dbReference type="Proteomes" id="UP000554235"/>
    </source>
</evidence>
<organism evidence="1 2">
    <name type="scientific">Fusarium albosuccineum</name>
    <dbReference type="NCBI Taxonomy" id="1237068"/>
    <lineage>
        <taxon>Eukaryota</taxon>
        <taxon>Fungi</taxon>
        <taxon>Dikarya</taxon>
        <taxon>Ascomycota</taxon>
        <taxon>Pezizomycotina</taxon>
        <taxon>Sordariomycetes</taxon>
        <taxon>Hypocreomycetidae</taxon>
        <taxon>Hypocreales</taxon>
        <taxon>Nectriaceae</taxon>
        <taxon>Fusarium</taxon>
        <taxon>Fusarium decemcellulare species complex</taxon>
    </lineage>
</organism>
<reference evidence="1 2" key="1">
    <citation type="submission" date="2020-01" db="EMBL/GenBank/DDBJ databases">
        <title>Identification and distribution of gene clusters putatively required for synthesis of sphingolipid metabolism inhibitors in phylogenetically diverse species of the filamentous fungus Fusarium.</title>
        <authorList>
            <person name="Kim H.-S."/>
            <person name="Busman M."/>
            <person name="Brown D.W."/>
            <person name="Divon H."/>
            <person name="Uhlig S."/>
            <person name="Proctor R.H."/>
        </authorList>
    </citation>
    <scope>NUCLEOTIDE SEQUENCE [LARGE SCALE GENOMIC DNA]</scope>
    <source>
        <strain evidence="1 2">NRRL 20459</strain>
    </source>
</reference>